<dbReference type="Pfam" id="PF00581">
    <property type="entry name" value="Rhodanese"/>
    <property type="match status" value="2"/>
</dbReference>
<keyword evidence="1" id="KW-0808">Transferase</keyword>
<reference evidence="4 5" key="1">
    <citation type="journal article" date="2018" name="New Phytol.">
        <title>Phylogenomics of Endogonaceae and evolution of mycorrhizas within Mucoromycota.</title>
        <authorList>
            <person name="Chang Y."/>
            <person name="Desiro A."/>
            <person name="Na H."/>
            <person name="Sandor L."/>
            <person name="Lipzen A."/>
            <person name="Clum A."/>
            <person name="Barry K."/>
            <person name="Grigoriev I.V."/>
            <person name="Martin F.M."/>
            <person name="Stajich J.E."/>
            <person name="Smith M.E."/>
            <person name="Bonito G."/>
            <person name="Spatafora J.W."/>
        </authorList>
    </citation>
    <scope>NUCLEOTIDE SEQUENCE [LARGE SCALE GENOMIC DNA]</scope>
    <source>
        <strain evidence="4 5">AD002</strain>
    </source>
</reference>
<dbReference type="Proteomes" id="UP000274822">
    <property type="component" value="Unassembled WGS sequence"/>
</dbReference>
<sequence>MLFRTTTPLLFFRTHKLVKPPRMSAFQSAYSTASSHGVPSLISANFLLTHNTGRGPNDLGIAILDGSWHMPQTGRDAKREFLNRHIPGARFFGIDEVKDHTVDLPHMLPTSEAFARAVELNEFNSAASKYHVFIGDLGITNTDHVVIYDTVNTFSATRVYWTFKAFGHNKVSVLNGGFPRWLAEGGEVESGEARFKSKTFEPIPINAALVRDHKHIVDNIRKGKSGAGYFQVVDARPARRLRAVIVPSLITTSHSFTGADPEPRAGLSSGHMPDSISIPFPEVLNPATGEMLETDELRRLFDKKGLNLEQEIVTSCGSGITASVVYMALERAGAKKISVYDGSWTEYASKSAEEGSVILKDV</sequence>
<dbReference type="SMART" id="SM00450">
    <property type="entry name" value="RHOD"/>
    <property type="match status" value="2"/>
</dbReference>
<evidence type="ECO:0000313" key="4">
    <source>
        <dbReference type="EMBL" id="RUS34570.1"/>
    </source>
</evidence>
<organism evidence="4 5">
    <name type="scientific">Jimgerdemannia flammicorona</name>
    <dbReference type="NCBI Taxonomy" id="994334"/>
    <lineage>
        <taxon>Eukaryota</taxon>
        <taxon>Fungi</taxon>
        <taxon>Fungi incertae sedis</taxon>
        <taxon>Mucoromycota</taxon>
        <taxon>Mucoromycotina</taxon>
        <taxon>Endogonomycetes</taxon>
        <taxon>Endogonales</taxon>
        <taxon>Endogonaceae</taxon>
        <taxon>Jimgerdemannia</taxon>
    </lineage>
</organism>
<dbReference type="Gene3D" id="3.40.250.10">
    <property type="entry name" value="Rhodanese-like domain"/>
    <property type="match status" value="2"/>
</dbReference>
<accession>A0A433QXP0</accession>
<dbReference type="PROSITE" id="PS50206">
    <property type="entry name" value="RHODANESE_3"/>
    <property type="match status" value="2"/>
</dbReference>
<comment type="caution">
    <text evidence="4">The sequence shown here is derived from an EMBL/GenBank/DDBJ whole genome shotgun (WGS) entry which is preliminary data.</text>
</comment>
<keyword evidence="2" id="KW-0677">Repeat</keyword>
<dbReference type="CDD" id="cd01448">
    <property type="entry name" value="TST_Repeat_1"/>
    <property type="match status" value="1"/>
</dbReference>
<dbReference type="PANTHER" id="PTHR11364">
    <property type="entry name" value="THIOSULFATE SULFERTANSFERASE"/>
    <property type="match status" value="1"/>
</dbReference>
<dbReference type="InterPro" id="IPR001763">
    <property type="entry name" value="Rhodanese-like_dom"/>
</dbReference>
<dbReference type="GO" id="GO:0004792">
    <property type="term" value="F:thiosulfate-cyanide sulfurtransferase activity"/>
    <property type="evidence" value="ECO:0007669"/>
    <property type="project" value="InterPro"/>
</dbReference>
<dbReference type="CDD" id="cd01449">
    <property type="entry name" value="TST_Repeat_2"/>
    <property type="match status" value="1"/>
</dbReference>
<evidence type="ECO:0000256" key="1">
    <source>
        <dbReference type="ARBA" id="ARBA00022679"/>
    </source>
</evidence>
<feature type="domain" description="Rhodanese" evidence="3">
    <location>
        <begin position="258"/>
        <end position="356"/>
    </location>
</feature>
<dbReference type="EMBL" id="RBNJ01000411">
    <property type="protein sequence ID" value="RUS34570.1"/>
    <property type="molecule type" value="Genomic_DNA"/>
</dbReference>
<dbReference type="InterPro" id="IPR036873">
    <property type="entry name" value="Rhodanese-like_dom_sf"/>
</dbReference>
<protein>
    <submittedName>
        <fullName evidence="4">Rhodanese-like domain-containing protein</fullName>
    </submittedName>
</protein>
<name>A0A433QXP0_9FUNG</name>
<evidence type="ECO:0000313" key="5">
    <source>
        <dbReference type="Proteomes" id="UP000274822"/>
    </source>
</evidence>
<dbReference type="GO" id="GO:0005739">
    <property type="term" value="C:mitochondrion"/>
    <property type="evidence" value="ECO:0007669"/>
    <property type="project" value="TreeGrafter"/>
</dbReference>
<dbReference type="PANTHER" id="PTHR11364:SF27">
    <property type="entry name" value="SULFURTRANSFERASE"/>
    <property type="match status" value="1"/>
</dbReference>
<keyword evidence="5" id="KW-1185">Reference proteome</keyword>
<proteinExistence type="predicted"/>
<evidence type="ECO:0000256" key="2">
    <source>
        <dbReference type="ARBA" id="ARBA00022737"/>
    </source>
</evidence>
<dbReference type="InterPro" id="IPR001307">
    <property type="entry name" value="Thiosulphate_STrfase_CS"/>
</dbReference>
<gene>
    <name evidence="4" type="ORF">BC938DRAFT_479676</name>
</gene>
<feature type="domain" description="Rhodanese" evidence="3">
    <location>
        <begin position="57"/>
        <end position="190"/>
    </location>
</feature>
<evidence type="ECO:0000259" key="3">
    <source>
        <dbReference type="PROSITE" id="PS50206"/>
    </source>
</evidence>
<dbReference type="AlphaFoldDB" id="A0A433QXP0"/>
<dbReference type="PROSITE" id="PS00380">
    <property type="entry name" value="RHODANESE_1"/>
    <property type="match status" value="1"/>
</dbReference>
<dbReference type="SUPFAM" id="SSF52821">
    <property type="entry name" value="Rhodanese/Cell cycle control phosphatase"/>
    <property type="match status" value="2"/>
</dbReference>
<dbReference type="InterPro" id="IPR045078">
    <property type="entry name" value="TST/MPST-like"/>
</dbReference>